<accession>A0A9X2KGY3</accession>
<name>A0A9X2KGY3_9MICC</name>
<reference evidence="3" key="1">
    <citation type="submission" date="2022-06" db="EMBL/GenBank/DDBJ databases">
        <title>Rothia sp. isolated from sandalwood seedling.</title>
        <authorList>
            <person name="Tuikhar N."/>
            <person name="Kirdat K."/>
            <person name="Thorat V."/>
            <person name="Swetha P."/>
            <person name="Padma S."/>
            <person name="Sundararaj R."/>
            <person name="Yadav A."/>
        </authorList>
    </citation>
    <scope>NUCLEOTIDE SEQUENCE</scope>
    <source>
        <strain evidence="3">AR01</strain>
    </source>
</reference>
<dbReference type="AlphaFoldDB" id="A0A9X2KGY3"/>
<dbReference type="PANTHER" id="PTHR12993">
    <property type="entry name" value="N-ACETYLGLUCOSAMINYL-PHOSPHATIDYLINOSITOL DE-N-ACETYLASE-RELATED"/>
    <property type="match status" value="1"/>
</dbReference>
<dbReference type="GO" id="GO:0016811">
    <property type="term" value="F:hydrolase activity, acting on carbon-nitrogen (but not peptide) bonds, in linear amides"/>
    <property type="evidence" value="ECO:0007669"/>
    <property type="project" value="TreeGrafter"/>
</dbReference>
<dbReference type="Pfam" id="PF02585">
    <property type="entry name" value="PIG-L"/>
    <property type="match status" value="1"/>
</dbReference>
<dbReference type="Proteomes" id="UP001139502">
    <property type="component" value="Unassembled WGS sequence"/>
</dbReference>
<feature type="region of interest" description="Disordered" evidence="2">
    <location>
        <begin position="1"/>
        <end position="25"/>
    </location>
</feature>
<dbReference type="PANTHER" id="PTHR12993:SF28">
    <property type="entry name" value="LMBE FAMILY PROTEIN"/>
    <property type="match status" value="1"/>
</dbReference>
<dbReference type="InterPro" id="IPR024078">
    <property type="entry name" value="LmbE-like_dom_sf"/>
</dbReference>
<evidence type="ECO:0000256" key="1">
    <source>
        <dbReference type="ARBA" id="ARBA00022833"/>
    </source>
</evidence>
<evidence type="ECO:0000313" key="4">
    <source>
        <dbReference type="Proteomes" id="UP001139502"/>
    </source>
</evidence>
<evidence type="ECO:0000256" key="2">
    <source>
        <dbReference type="SAM" id="MobiDB-lite"/>
    </source>
</evidence>
<comment type="caution">
    <text evidence="3">The sequence shown here is derived from an EMBL/GenBank/DDBJ whole genome shotgun (WGS) entry which is preliminary data.</text>
</comment>
<dbReference type="GO" id="GO:0016137">
    <property type="term" value="P:glycoside metabolic process"/>
    <property type="evidence" value="ECO:0007669"/>
    <property type="project" value="UniProtKB-ARBA"/>
</dbReference>
<evidence type="ECO:0000313" key="3">
    <source>
        <dbReference type="EMBL" id="MCP3425317.1"/>
    </source>
</evidence>
<dbReference type="SUPFAM" id="SSF102588">
    <property type="entry name" value="LmbE-like"/>
    <property type="match status" value="1"/>
</dbReference>
<proteinExistence type="predicted"/>
<dbReference type="RefSeq" id="WP_254165446.1">
    <property type="nucleotide sequence ID" value="NZ_JANAFB010000007.1"/>
</dbReference>
<sequence>MSENTAGQQDEQGRDEEQAPGLQPLDETGIERILLVVAHPDDIEYGTSAAVAGWTSRGIGVGYLLLTAGEAGMQRPPREAGPLRTEEQRRAGEAVGIERLAILDFPDGTLEYGLPLRRAIAREIRGYRPDAVVAGSGDLFVGWGIDHPDHRAAGLAAIDAVRDADNRWVFPELTSDDELEPWGATWLLLTGRAPTHYVAVDEEAEARAVASLEAHEAYLADLPWHPKPADFIPEILAGTGKAAGVPRAVGFDVHRLRG</sequence>
<organism evidence="3 4">
    <name type="scientific">Rothia santali</name>
    <dbReference type="NCBI Taxonomy" id="2949643"/>
    <lineage>
        <taxon>Bacteria</taxon>
        <taxon>Bacillati</taxon>
        <taxon>Actinomycetota</taxon>
        <taxon>Actinomycetes</taxon>
        <taxon>Micrococcales</taxon>
        <taxon>Micrococcaceae</taxon>
        <taxon>Rothia</taxon>
    </lineage>
</organism>
<dbReference type="Gene3D" id="3.40.50.10320">
    <property type="entry name" value="LmbE-like"/>
    <property type="match status" value="1"/>
</dbReference>
<dbReference type="InterPro" id="IPR003737">
    <property type="entry name" value="GlcNAc_PI_deacetylase-related"/>
</dbReference>
<keyword evidence="1" id="KW-0862">Zinc</keyword>
<gene>
    <name evidence="3" type="ORF">NBM05_04585</name>
</gene>
<keyword evidence="4" id="KW-1185">Reference proteome</keyword>
<protein>
    <submittedName>
        <fullName evidence="3">PIG-L family deacetylase</fullName>
    </submittedName>
</protein>
<dbReference type="EMBL" id="JANAFB010000007">
    <property type="protein sequence ID" value="MCP3425317.1"/>
    <property type="molecule type" value="Genomic_DNA"/>
</dbReference>